<dbReference type="InterPro" id="IPR052031">
    <property type="entry name" value="Membrane_Transporter-Flippase"/>
</dbReference>
<name>A0A1F5AEH8_9BACT</name>
<evidence type="ECO:0000256" key="1">
    <source>
        <dbReference type="ARBA" id="ARBA00004651"/>
    </source>
</evidence>
<dbReference type="EMBL" id="MEYH01000022">
    <property type="protein sequence ID" value="OGD16883.1"/>
    <property type="molecule type" value="Genomic_DNA"/>
</dbReference>
<dbReference type="Proteomes" id="UP000177701">
    <property type="component" value="Unassembled WGS sequence"/>
</dbReference>
<evidence type="ECO:0000256" key="7">
    <source>
        <dbReference type="SAM" id="Phobius"/>
    </source>
</evidence>
<dbReference type="InterPro" id="IPR048279">
    <property type="entry name" value="MdtK-like"/>
</dbReference>
<accession>A0A1F5AEH8</accession>
<protein>
    <recommendedName>
        <fullName evidence="10">MATE family efflux transporter</fullName>
    </recommendedName>
</protein>
<proteinExistence type="predicted"/>
<dbReference type="InterPro" id="IPR002528">
    <property type="entry name" value="MATE_fam"/>
</dbReference>
<feature type="transmembrane region" description="Helical" evidence="7">
    <location>
        <begin position="12"/>
        <end position="32"/>
    </location>
</feature>
<dbReference type="Pfam" id="PF01554">
    <property type="entry name" value="MatE"/>
    <property type="match status" value="2"/>
</dbReference>
<feature type="transmembrane region" description="Helical" evidence="7">
    <location>
        <begin position="174"/>
        <end position="194"/>
    </location>
</feature>
<reference evidence="8 9" key="1">
    <citation type="journal article" date="2016" name="Nat. Commun.">
        <title>Thousands of microbial genomes shed light on interconnected biogeochemical processes in an aquifer system.</title>
        <authorList>
            <person name="Anantharaman K."/>
            <person name="Brown C.T."/>
            <person name="Hug L.A."/>
            <person name="Sharon I."/>
            <person name="Castelle C.J."/>
            <person name="Probst A.J."/>
            <person name="Thomas B.C."/>
            <person name="Singh A."/>
            <person name="Wilkins M.J."/>
            <person name="Karaoz U."/>
            <person name="Brodie E.L."/>
            <person name="Williams K.H."/>
            <person name="Hubbard S.S."/>
            <person name="Banfield J.F."/>
        </authorList>
    </citation>
    <scope>NUCLEOTIDE SEQUENCE [LARGE SCALE GENOMIC DNA]</scope>
</reference>
<dbReference type="PANTHER" id="PTHR43549:SF2">
    <property type="entry name" value="MULTIDRUG RESISTANCE PROTEIN NORM-RELATED"/>
    <property type="match status" value="1"/>
</dbReference>
<feature type="transmembrane region" description="Helical" evidence="7">
    <location>
        <begin position="250"/>
        <end position="271"/>
    </location>
</feature>
<keyword evidence="2" id="KW-0813">Transport</keyword>
<keyword evidence="4 7" id="KW-0812">Transmembrane</keyword>
<evidence type="ECO:0008006" key="10">
    <source>
        <dbReference type="Google" id="ProtNLM"/>
    </source>
</evidence>
<dbReference type="STRING" id="1797291.A2V47_05655"/>
<dbReference type="PANTHER" id="PTHR43549">
    <property type="entry name" value="MULTIDRUG RESISTANCE PROTEIN YPNP-RELATED"/>
    <property type="match status" value="1"/>
</dbReference>
<evidence type="ECO:0000256" key="2">
    <source>
        <dbReference type="ARBA" id="ARBA00022448"/>
    </source>
</evidence>
<feature type="transmembrane region" description="Helical" evidence="7">
    <location>
        <begin position="64"/>
        <end position="83"/>
    </location>
</feature>
<dbReference type="GO" id="GO:0005886">
    <property type="term" value="C:plasma membrane"/>
    <property type="evidence" value="ECO:0007669"/>
    <property type="project" value="UniProtKB-SubCell"/>
</dbReference>
<evidence type="ECO:0000256" key="5">
    <source>
        <dbReference type="ARBA" id="ARBA00022989"/>
    </source>
</evidence>
<evidence type="ECO:0000256" key="4">
    <source>
        <dbReference type="ARBA" id="ARBA00022692"/>
    </source>
</evidence>
<feature type="transmembrane region" description="Helical" evidence="7">
    <location>
        <begin position="367"/>
        <end position="389"/>
    </location>
</feature>
<organism evidence="8 9">
    <name type="scientific">Candidatus Sediminicultor quintus</name>
    <dbReference type="NCBI Taxonomy" id="1797291"/>
    <lineage>
        <taxon>Bacteria</taxon>
        <taxon>Pseudomonadati</taxon>
        <taxon>Atribacterota</taxon>
        <taxon>Candidatus Phoenicimicrobiia</taxon>
        <taxon>Candidatus Pheonicimicrobiales</taxon>
        <taxon>Candidatus Phoenicimicrobiaceae</taxon>
        <taxon>Candidatus Sediminicultor</taxon>
    </lineage>
</organism>
<feature type="transmembrane region" description="Helical" evidence="7">
    <location>
        <begin position="144"/>
        <end position="162"/>
    </location>
</feature>
<feature type="transmembrane region" description="Helical" evidence="7">
    <location>
        <begin position="332"/>
        <end position="355"/>
    </location>
</feature>
<dbReference type="CDD" id="cd13142">
    <property type="entry name" value="MATE_like_12"/>
    <property type="match status" value="1"/>
</dbReference>
<gene>
    <name evidence="8" type="ORF">A2V47_05655</name>
</gene>
<sequence length="475" mass="52187">MKKVTREEILTGNPLKVMFLLSFPIIISQFLYTSYHLADTFWLGHLPPTESGEAVAGLQISWPVIWFLIALSFGFGIAGVALVSQYTGAGEKENANIIASQMLSLSIIFGLIIAVFGFILTPYLVPLITKSTTVTRTAITYMQLIFWGIPFVFIAFTFQSILSAKGDTITPMYINLFTVTLNVILDPFLIFGWWRFPRLGVMGAALATIICQGIAASISIYLLFRGTKGIKITINSLIPAGKWLKKIFKIGLPAAIGHSTTAFGFVLVMAIVGRMNNPETVIAAYGVGDKLINIIFIVVDGLGTGIITLIGQNLGANLINRVEEIARKSLRVVFLITLLEAALVFALRIPLFKLFIPNRPDVIAEGIHFLSIFTLGIPFFGLIGAIMAVFRGSGHNVQPMIVDMVRLWGLRIPLAYFLGNQFGSTGIWWGMALSNIIAAIVALFFYFQGGWKKQVIHEYKETIQPAPSPFIPEEG</sequence>
<dbReference type="GO" id="GO:0042910">
    <property type="term" value="F:xenobiotic transmembrane transporter activity"/>
    <property type="evidence" value="ECO:0007669"/>
    <property type="project" value="InterPro"/>
</dbReference>
<dbReference type="PIRSF" id="PIRSF006603">
    <property type="entry name" value="DinF"/>
    <property type="match status" value="1"/>
</dbReference>
<dbReference type="AlphaFoldDB" id="A0A1F5AEH8"/>
<keyword evidence="5 7" id="KW-1133">Transmembrane helix</keyword>
<dbReference type="GO" id="GO:0015297">
    <property type="term" value="F:antiporter activity"/>
    <property type="evidence" value="ECO:0007669"/>
    <property type="project" value="InterPro"/>
</dbReference>
<keyword evidence="3" id="KW-1003">Cell membrane</keyword>
<feature type="transmembrane region" description="Helical" evidence="7">
    <location>
        <begin position="291"/>
        <end position="311"/>
    </location>
</feature>
<feature type="transmembrane region" description="Helical" evidence="7">
    <location>
        <begin position="200"/>
        <end position="224"/>
    </location>
</feature>
<feature type="transmembrane region" description="Helical" evidence="7">
    <location>
        <begin position="425"/>
        <end position="447"/>
    </location>
</feature>
<dbReference type="NCBIfam" id="TIGR00797">
    <property type="entry name" value="matE"/>
    <property type="match status" value="1"/>
</dbReference>
<evidence type="ECO:0000313" key="9">
    <source>
        <dbReference type="Proteomes" id="UP000177701"/>
    </source>
</evidence>
<keyword evidence="6 7" id="KW-0472">Membrane</keyword>
<evidence type="ECO:0000313" key="8">
    <source>
        <dbReference type="EMBL" id="OGD16883.1"/>
    </source>
</evidence>
<evidence type="ECO:0000256" key="3">
    <source>
        <dbReference type="ARBA" id="ARBA00022475"/>
    </source>
</evidence>
<evidence type="ECO:0000256" key="6">
    <source>
        <dbReference type="ARBA" id="ARBA00023136"/>
    </source>
</evidence>
<comment type="subcellular location">
    <subcellularLocation>
        <location evidence="1">Cell membrane</location>
        <topology evidence="1">Multi-pass membrane protein</topology>
    </subcellularLocation>
</comment>
<feature type="transmembrane region" description="Helical" evidence="7">
    <location>
        <begin position="103"/>
        <end position="124"/>
    </location>
</feature>
<comment type="caution">
    <text evidence="8">The sequence shown here is derived from an EMBL/GenBank/DDBJ whole genome shotgun (WGS) entry which is preliminary data.</text>
</comment>